<dbReference type="Gene3D" id="3.40.50.300">
    <property type="entry name" value="P-loop containing nucleotide triphosphate hydrolases"/>
    <property type="match status" value="1"/>
</dbReference>
<evidence type="ECO:0000256" key="9">
    <source>
        <dbReference type="ARBA" id="ARBA00023136"/>
    </source>
</evidence>
<keyword evidence="7 12" id="KW-1133">Transmembrane helix</keyword>
<evidence type="ECO:0000256" key="10">
    <source>
        <dbReference type="ARBA" id="ARBA00023170"/>
    </source>
</evidence>
<comment type="similarity">
    <text evidence="2">Belongs to the SRP receptor beta subunit family.</text>
</comment>
<dbReference type="InterPro" id="IPR027417">
    <property type="entry name" value="P-loop_NTPase"/>
</dbReference>
<evidence type="ECO:0000256" key="1">
    <source>
        <dbReference type="ARBA" id="ARBA00004389"/>
    </source>
</evidence>
<keyword evidence="6" id="KW-0256">Endoplasmic reticulum</keyword>
<evidence type="ECO:0000313" key="13">
    <source>
        <dbReference type="EMBL" id="KAL0518889.1"/>
    </source>
</evidence>
<dbReference type="InterPro" id="IPR019009">
    <property type="entry name" value="SRP_receptor_beta_su"/>
</dbReference>
<evidence type="ECO:0000256" key="7">
    <source>
        <dbReference type="ARBA" id="ARBA00022989"/>
    </source>
</evidence>
<comment type="caution">
    <text evidence="13">The sequence shown here is derived from an EMBL/GenBank/DDBJ whole genome shotgun (WGS) entry which is preliminary data.</text>
</comment>
<keyword evidence="9 12" id="KW-0472">Membrane</keyword>
<keyword evidence="14" id="KW-1185">Reference proteome</keyword>
<dbReference type="GO" id="GO:0005789">
    <property type="term" value="C:endoplasmic reticulum membrane"/>
    <property type="evidence" value="ECO:0007669"/>
    <property type="project" value="UniProtKB-SubCell"/>
</dbReference>
<organism evidence="13 14">
    <name type="scientific">Leishmania naiffi</name>
    <dbReference type="NCBI Taxonomy" id="5678"/>
    <lineage>
        <taxon>Eukaryota</taxon>
        <taxon>Discoba</taxon>
        <taxon>Euglenozoa</taxon>
        <taxon>Kinetoplastea</taxon>
        <taxon>Metakinetoplastina</taxon>
        <taxon>Trypanosomatida</taxon>
        <taxon>Trypanosomatidae</taxon>
        <taxon>Leishmaniinae</taxon>
        <taxon>Leishmania</taxon>
        <taxon>Leishmania naiffi species complex</taxon>
    </lineage>
</organism>
<evidence type="ECO:0000256" key="4">
    <source>
        <dbReference type="ARBA" id="ARBA00022692"/>
    </source>
</evidence>
<feature type="region of interest" description="Disordered" evidence="11">
    <location>
        <begin position="387"/>
        <end position="418"/>
    </location>
</feature>
<reference evidence="13 14" key="1">
    <citation type="submission" date="2024-02" db="EMBL/GenBank/DDBJ databases">
        <title>FIRST GENOME SEQUENCES OF Leishmania (Viannia) shawi, Leishmania (Viannia) lindenbergi AND Leishmania (Viannia) utingensis.</title>
        <authorList>
            <person name="Resadore F."/>
            <person name="Custodio M.G.F."/>
            <person name="Boite M.C."/>
            <person name="Cupolillo E."/>
            <person name="Ferreira G.E.M."/>
        </authorList>
    </citation>
    <scope>NUCLEOTIDE SEQUENCE [LARGE SCALE GENOMIC DNA]</scope>
    <source>
        <strain evidence="13 14">MDAS/BR/1979/M5533</strain>
    </source>
</reference>
<dbReference type="Pfam" id="PF09439">
    <property type="entry name" value="SRPRB"/>
    <property type="match status" value="1"/>
</dbReference>
<dbReference type="Proteomes" id="UP001501274">
    <property type="component" value="Unassembled WGS sequence"/>
</dbReference>
<evidence type="ECO:0000256" key="11">
    <source>
        <dbReference type="SAM" id="MobiDB-lite"/>
    </source>
</evidence>
<accession>A0AAW3BBT4</accession>
<name>A0AAW3BBT4_9TRYP</name>
<gene>
    <name evidence="13" type="ORF">Q4I28_007168</name>
</gene>
<keyword evidence="4 12" id="KW-0812">Transmembrane</keyword>
<dbReference type="GO" id="GO:0005525">
    <property type="term" value="F:GTP binding"/>
    <property type="evidence" value="ECO:0007669"/>
    <property type="project" value="UniProtKB-KW"/>
</dbReference>
<evidence type="ECO:0000256" key="12">
    <source>
        <dbReference type="SAM" id="Phobius"/>
    </source>
</evidence>
<dbReference type="AlphaFoldDB" id="A0AAW3BBT4"/>
<sequence>MSALHTVVNETIIEAVRVALESYIAEGQQLIVSNDGTRMPAEQESIIRNALFAGLQNLRAAVQQHATRLTPPGNTEEVDSHTHMHLASELTTTTPWGLSTALAQLATNATATQEFVQQAVLSIWAHLRSAASHREGSVAANVVYTATPDVTRALEAAAAAQHIVAADGAAPASTVWSMTAGSIVSHLSTFSAAEWVWLLATLVLGYLIVSFVFGRILGFNGLFNRRRPRTTTVLIGLPYSGKTALFVQLVHHRQLLESRASMCTNSGYMCAAAQHGRSTGTAGVKVVDCPGHPRLHKEMLRAVSEAVNVVVVIDSVTVQDNQREGADALAELLINVLQSPEFYGVRRLLFACTKRDEVISYASKAVRRLLEAAMVASIESRQNAMGRVESVRDSNNTVVTSKGKPDGGRRKGGGGGRRHMLFVDGAGSDDRIGEAVPGYEHLRGAAGRSEKSFNFEQLGIPVAFVDVSSRPNAAEHKYSITVLEDFLLGGGFASDG</sequence>
<evidence type="ECO:0000256" key="2">
    <source>
        <dbReference type="ARBA" id="ARBA00005619"/>
    </source>
</evidence>
<keyword evidence="5" id="KW-0547">Nucleotide-binding</keyword>
<keyword evidence="10 13" id="KW-0675">Receptor</keyword>
<protein>
    <recommendedName>
        <fullName evidence="3">Signal recognition particle receptor subunit beta</fullName>
    </recommendedName>
</protein>
<evidence type="ECO:0000313" key="14">
    <source>
        <dbReference type="Proteomes" id="UP001501274"/>
    </source>
</evidence>
<evidence type="ECO:0000256" key="5">
    <source>
        <dbReference type="ARBA" id="ARBA00022741"/>
    </source>
</evidence>
<dbReference type="EMBL" id="JBAMZN010000035">
    <property type="protein sequence ID" value="KAL0518889.1"/>
    <property type="molecule type" value="Genomic_DNA"/>
</dbReference>
<evidence type="ECO:0000256" key="6">
    <source>
        <dbReference type="ARBA" id="ARBA00022824"/>
    </source>
</evidence>
<dbReference type="SUPFAM" id="SSF52540">
    <property type="entry name" value="P-loop containing nucleoside triphosphate hydrolases"/>
    <property type="match status" value="1"/>
</dbReference>
<feature type="transmembrane region" description="Helical" evidence="12">
    <location>
        <begin position="195"/>
        <end position="217"/>
    </location>
</feature>
<evidence type="ECO:0000256" key="8">
    <source>
        <dbReference type="ARBA" id="ARBA00023134"/>
    </source>
</evidence>
<proteinExistence type="inferred from homology"/>
<comment type="subcellular location">
    <subcellularLocation>
        <location evidence="1">Endoplasmic reticulum membrane</location>
        <topology evidence="1">Single-pass membrane protein</topology>
    </subcellularLocation>
</comment>
<keyword evidence="8" id="KW-0342">GTP-binding</keyword>
<evidence type="ECO:0000256" key="3">
    <source>
        <dbReference type="ARBA" id="ARBA00020256"/>
    </source>
</evidence>